<dbReference type="Gene3D" id="3.80.10.10">
    <property type="entry name" value="Ribonuclease Inhibitor"/>
    <property type="match status" value="1"/>
</dbReference>
<sequence length="239" mass="27310">MSLAEKEIDEKQKQKTLLRRHRDGAEVFPSDTYDIAMLTRQLKDSKSAKSAKGNKSVKKSSKSSKSTKSNKDTKEISPTSTSNLDSTRDCITVENFKSNGSPLENIIASMVEDQNFSFYCQEDFDVAKAWFVNPLNHPNDGKQNDEHYMKERFNLSLIHSANCKENCLLDDSFYSGEDWLSVVDHCTWKFVQCNPDLVITVLYLDRKGLTNEFTLFELDHLCDLRLGSNNLSGFFRVAY</sequence>
<comment type="caution">
    <text evidence="2">The sequence shown here is derived from an EMBL/GenBank/DDBJ whole genome shotgun (WGS) entry which is preliminary data.</text>
</comment>
<proteinExistence type="predicted"/>
<keyword evidence="3" id="KW-1185">Reference proteome</keyword>
<evidence type="ECO:0000313" key="2">
    <source>
        <dbReference type="EMBL" id="GFH52565.1"/>
    </source>
</evidence>
<evidence type="ECO:0000256" key="1">
    <source>
        <dbReference type="SAM" id="MobiDB-lite"/>
    </source>
</evidence>
<feature type="compositionally biased region" description="Polar residues" evidence="1">
    <location>
        <begin position="76"/>
        <end position="85"/>
    </location>
</feature>
<feature type="region of interest" description="Disordered" evidence="1">
    <location>
        <begin position="1"/>
        <end position="24"/>
    </location>
</feature>
<organism evidence="2 3">
    <name type="scientific">Chaetoceros tenuissimus</name>
    <dbReference type="NCBI Taxonomy" id="426638"/>
    <lineage>
        <taxon>Eukaryota</taxon>
        <taxon>Sar</taxon>
        <taxon>Stramenopiles</taxon>
        <taxon>Ochrophyta</taxon>
        <taxon>Bacillariophyta</taxon>
        <taxon>Coscinodiscophyceae</taxon>
        <taxon>Chaetocerotophycidae</taxon>
        <taxon>Chaetocerotales</taxon>
        <taxon>Chaetocerotaceae</taxon>
        <taxon>Chaetoceros</taxon>
    </lineage>
</organism>
<reference evidence="2 3" key="1">
    <citation type="journal article" date="2021" name="Sci. Rep.">
        <title>The genome of the diatom Chaetoceros tenuissimus carries an ancient integrated fragment of an extant virus.</title>
        <authorList>
            <person name="Hongo Y."/>
            <person name="Kimura K."/>
            <person name="Takaki Y."/>
            <person name="Yoshida Y."/>
            <person name="Baba S."/>
            <person name="Kobayashi G."/>
            <person name="Nagasaki K."/>
            <person name="Hano T."/>
            <person name="Tomaru Y."/>
        </authorList>
    </citation>
    <scope>NUCLEOTIDE SEQUENCE [LARGE SCALE GENOMIC DNA]</scope>
    <source>
        <strain evidence="2 3">NIES-3715</strain>
    </source>
</reference>
<protein>
    <submittedName>
        <fullName evidence="2">Uncharacterized protein</fullName>
    </submittedName>
</protein>
<dbReference type="InterPro" id="IPR032675">
    <property type="entry name" value="LRR_dom_sf"/>
</dbReference>
<feature type="region of interest" description="Disordered" evidence="1">
    <location>
        <begin position="43"/>
        <end position="85"/>
    </location>
</feature>
<feature type="compositionally biased region" description="Basic and acidic residues" evidence="1">
    <location>
        <begin position="1"/>
        <end position="13"/>
    </location>
</feature>
<evidence type="ECO:0000313" key="3">
    <source>
        <dbReference type="Proteomes" id="UP001054902"/>
    </source>
</evidence>
<dbReference type="AlphaFoldDB" id="A0AAD3H6U6"/>
<dbReference type="EMBL" id="BLLK01000045">
    <property type="protein sequence ID" value="GFH52565.1"/>
    <property type="molecule type" value="Genomic_DNA"/>
</dbReference>
<accession>A0AAD3H6U6</accession>
<name>A0AAD3H6U6_9STRA</name>
<gene>
    <name evidence="2" type="ORF">CTEN210_09041</name>
</gene>
<dbReference type="Proteomes" id="UP001054902">
    <property type="component" value="Unassembled WGS sequence"/>
</dbReference>